<evidence type="ECO:0000313" key="5">
    <source>
        <dbReference type="Proteomes" id="UP000310066"/>
    </source>
</evidence>
<dbReference type="InterPro" id="IPR035892">
    <property type="entry name" value="C2_domain_sf"/>
</dbReference>
<dbReference type="PANTHER" id="PTHR45911">
    <property type="entry name" value="C2 DOMAIN-CONTAINING PROTEIN"/>
    <property type="match status" value="1"/>
</dbReference>
<dbReference type="GO" id="GO:0016020">
    <property type="term" value="C:membrane"/>
    <property type="evidence" value="ECO:0007669"/>
    <property type="project" value="TreeGrafter"/>
</dbReference>
<proteinExistence type="predicted"/>
<dbReference type="AlphaFoldDB" id="A0A4U0V1K1"/>
<evidence type="ECO:0000259" key="3">
    <source>
        <dbReference type="PROSITE" id="PS50004"/>
    </source>
</evidence>
<dbReference type="SUPFAM" id="SSF49562">
    <property type="entry name" value="C2 domain (Calcium/lipid-binding domain, CaLB)"/>
    <property type="match status" value="1"/>
</dbReference>
<dbReference type="Gene3D" id="2.60.40.150">
    <property type="entry name" value="C2 domain"/>
    <property type="match status" value="1"/>
</dbReference>
<gene>
    <name evidence="4" type="ORF">B0A54_06918</name>
</gene>
<name>A0A4U0V1K1_9PEZI</name>
<keyword evidence="1" id="KW-0479">Metal-binding</keyword>
<dbReference type="InterPro" id="IPR000008">
    <property type="entry name" value="C2_dom"/>
</dbReference>
<evidence type="ECO:0000256" key="1">
    <source>
        <dbReference type="ARBA" id="ARBA00022723"/>
    </source>
</evidence>
<evidence type="ECO:0000313" key="4">
    <source>
        <dbReference type="EMBL" id="TKA42468.1"/>
    </source>
</evidence>
<comment type="caution">
    <text evidence="4">The sequence shown here is derived from an EMBL/GenBank/DDBJ whole genome shotgun (WGS) entry which is preliminary data.</text>
</comment>
<feature type="domain" description="C2" evidence="3">
    <location>
        <begin position="1"/>
        <end position="122"/>
    </location>
</feature>
<dbReference type="STRING" id="329885.A0A4U0V1K1"/>
<organism evidence="4 5">
    <name type="scientific">Friedmanniomyces endolithicus</name>
    <dbReference type="NCBI Taxonomy" id="329885"/>
    <lineage>
        <taxon>Eukaryota</taxon>
        <taxon>Fungi</taxon>
        <taxon>Dikarya</taxon>
        <taxon>Ascomycota</taxon>
        <taxon>Pezizomycotina</taxon>
        <taxon>Dothideomycetes</taxon>
        <taxon>Dothideomycetidae</taxon>
        <taxon>Mycosphaerellales</taxon>
        <taxon>Teratosphaeriaceae</taxon>
        <taxon>Friedmanniomyces</taxon>
    </lineage>
</organism>
<dbReference type="PROSITE" id="PS50004">
    <property type="entry name" value="C2"/>
    <property type="match status" value="1"/>
</dbReference>
<reference evidence="4 5" key="1">
    <citation type="submission" date="2017-03" db="EMBL/GenBank/DDBJ databases">
        <title>Genomes of endolithic fungi from Antarctica.</title>
        <authorList>
            <person name="Coleine C."/>
            <person name="Masonjones S."/>
            <person name="Stajich J.E."/>
        </authorList>
    </citation>
    <scope>NUCLEOTIDE SEQUENCE [LARGE SCALE GENOMIC DNA]</scope>
    <source>
        <strain evidence="4 5">CCFEE 5311</strain>
    </source>
</reference>
<keyword evidence="2" id="KW-0106">Calcium</keyword>
<evidence type="ECO:0000256" key="2">
    <source>
        <dbReference type="ARBA" id="ARBA00022837"/>
    </source>
</evidence>
<dbReference type="GO" id="GO:0005509">
    <property type="term" value="F:calcium ion binding"/>
    <property type="evidence" value="ECO:0007669"/>
    <property type="project" value="TreeGrafter"/>
</dbReference>
<dbReference type="Pfam" id="PF00168">
    <property type="entry name" value="C2"/>
    <property type="match status" value="1"/>
</dbReference>
<protein>
    <recommendedName>
        <fullName evidence="3">C2 domain-containing protein</fullName>
    </recommendedName>
</protein>
<dbReference type="Proteomes" id="UP000310066">
    <property type="component" value="Unassembled WGS sequence"/>
</dbReference>
<dbReference type="OrthoDB" id="8068875at2759"/>
<dbReference type="PANTHER" id="PTHR45911:SF4">
    <property type="entry name" value="MULTIPLE C2 AND TRANSMEMBRANE DOMAIN-CONTAINING PROTEIN"/>
    <property type="match status" value="1"/>
</dbReference>
<accession>A0A4U0V1K1</accession>
<dbReference type="EMBL" id="NAJP01000023">
    <property type="protein sequence ID" value="TKA42468.1"/>
    <property type="molecule type" value="Genomic_DNA"/>
</dbReference>
<dbReference type="SMART" id="SM00239">
    <property type="entry name" value="C2"/>
    <property type="match status" value="1"/>
</dbReference>
<sequence>MELPAQPNLRVTIIAADGLYKRDVFRFPDPFAVATISGEQTKTTGVIKKTLNPYWNESFDMRVNEESILAVVWGSGLAGKHLRVKMVKYFERGAGRWWRFEEISGTISRRCSVRMTFGKTIW</sequence>